<gene>
    <name evidence="1" type="ORF">CAGA_21020</name>
</gene>
<dbReference type="AlphaFoldDB" id="A0A4Z0XWJ0"/>
<accession>A0A4Z0XWJ0</accession>
<dbReference type="Proteomes" id="UP000297714">
    <property type="component" value="Unassembled WGS sequence"/>
</dbReference>
<evidence type="ECO:0000313" key="2">
    <source>
        <dbReference type="Proteomes" id="UP000297714"/>
    </source>
</evidence>
<organism evidence="1 2">
    <name type="scientific">Caproiciproducens galactitolivorans</name>
    <dbReference type="NCBI Taxonomy" id="642589"/>
    <lineage>
        <taxon>Bacteria</taxon>
        <taxon>Bacillati</taxon>
        <taxon>Bacillota</taxon>
        <taxon>Clostridia</taxon>
        <taxon>Eubacteriales</taxon>
        <taxon>Acutalibacteraceae</taxon>
        <taxon>Caproiciproducens</taxon>
    </lineage>
</organism>
<name>A0A4Z0XWJ0_9FIRM</name>
<evidence type="ECO:0008006" key="3">
    <source>
        <dbReference type="Google" id="ProtNLM"/>
    </source>
</evidence>
<comment type="caution">
    <text evidence="1">The sequence shown here is derived from an EMBL/GenBank/DDBJ whole genome shotgun (WGS) entry which is preliminary data.</text>
</comment>
<dbReference type="RefSeq" id="WP_135660571.1">
    <property type="nucleotide sequence ID" value="NZ_JAJUFJ010000003.1"/>
</dbReference>
<keyword evidence="2" id="KW-1185">Reference proteome</keyword>
<sequence>MSELNTEELLDELYEMVEKAWSFPLSRGRAVLNAEEVRQILDEIRSSLPQEIRQARAICADRAQIIADAKREAETIVRVAEERAKAMVNQDEIVKQAQQKANDILSQTQARCREMRKASNDYIDDLMKRTDDGLSANLAELRQTRQNIKASQRSGQN</sequence>
<dbReference type="OrthoDB" id="1955518at2"/>
<protein>
    <recommendedName>
        <fullName evidence="3">ATPase</fullName>
    </recommendedName>
</protein>
<proteinExistence type="predicted"/>
<reference evidence="1 2" key="1">
    <citation type="submission" date="2019-04" db="EMBL/GenBank/DDBJ databases">
        <authorList>
            <person name="Poehlein A."/>
            <person name="Bengelsdorf F.R."/>
            <person name="Duerre P."/>
            <person name="Daniel R."/>
        </authorList>
    </citation>
    <scope>NUCLEOTIDE SEQUENCE [LARGE SCALE GENOMIC DNA]</scope>
    <source>
        <strain evidence="1 2">BS-1</strain>
    </source>
</reference>
<evidence type="ECO:0000313" key="1">
    <source>
        <dbReference type="EMBL" id="TGJ75724.1"/>
    </source>
</evidence>
<dbReference type="EMBL" id="SRMQ01000011">
    <property type="protein sequence ID" value="TGJ75724.1"/>
    <property type="molecule type" value="Genomic_DNA"/>
</dbReference>